<comment type="caution">
    <text evidence="4">The sequence shown here is derived from an EMBL/GenBank/DDBJ whole genome shotgun (WGS) entry which is preliminary data.</text>
</comment>
<feature type="region of interest" description="Disordered" evidence="2">
    <location>
        <begin position="232"/>
        <end position="284"/>
    </location>
</feature>
<evidence type="ECO:0000256" key="1">
    <source>
        <dbReference type="SAM" id="Coils"/>
    </source>
</evidence>
<gene>
    <name evidence="4" type="ORF">Tco_0749289</name>
</gene>
<dbReference type="EMBL" id="BQNB010010848">
    <property type="protein sequence ID" value="GJS82748.1"/>
    <property type="molecule type" value="Genomic_DNA"/>
</dbReference>
<dbReference type="Proteomes" id="UP001151760">
    <property type="component" value="Unassembled WGS sequence"/>
</dbReference>
<dbReference type="SUPFAM" id="SSF49879">
    <property type="entry name" value="SMAD/FHA domain"/>
    <property type="match status" value="1"/>
</dbReference>
<feature type="compositionally biased region" description="Basic and acidic residues" evidence="2">
    <location>
        <begin position="527"/>
        <end position="541"/>
    </location>
</feature>
<feature type="region of interest" description="Disordered" evidence="2">
    <location>
        <begin position="522"/>
        <end position="582"/>
    </location>
</feature>
<reference evidence="4" key="1">
    <citation type="journal article" date="2022" name="Int. J. Mol. Sci.">
        <title>Draft Genome of Tanacetum Coccineum: Genomic Comparison of Closely Related Tanacetum-Family Plants.</title>
        <authorList>
            <person name="Yamashiro T."/>
            <person name="Shiraishi A."/>
            <person name="Nakayama K."/>
            <person name="Satake H."/>
        </authorList>
    </citation>
    <scope>NUCLEOTIDE SEQUENCE</scope>
</reference>
<accession>A0ABQ4Z1H6</accession>
<feature type="region of interest" description="Disordered" evidence="2">
    <location>
        <begin position="364"/>
        <end position="406"/>
    </location>
</feature>
<feature type="compositionally biased region" description="Polar residues" evidence="2">
    <location>
        <begin position="566"/>
        <end position="582"/>
    </location>
</feature>
<keyword evidence="1" id="KW-0175">Coiled coil</keyword>
<organism evidence="4 5">
    <name type="scientific">Tanacetum coccineum</name>
    <dbReference type="NCBI Taxonomy" id="301880"/>
    <lineage>
        <taxon>Eukaryota</taxon>
        <taxon>Viridiplantae</taxon>
        <taxon>Streptophyta</taxon>
        <taxon>Embryophyta</taxon>
        <taxon>Tracheophyta</taxon>
        <taxon>Spermatophyta</taxon>
        <taxon>Magnoliopsida</taxon>
        <taxon>eudicotyledons</taxon>
        <taxon>Gunneridae</taxon>
        <taxon>Pentapetalae</taxon>
        <taxon>asterids</taxon>
        <taxon>campanulids</taxon>
        <taxon>Asterales</taxon>
        <taxon>Asteraceae</taxon>
        <taxon>Asteroideae</taxon>
        <taxon>Anthemideae</taxon>
        <taxon>Anthemidinae</taxon>
        <taxon>Tanacetum</taxon>
    </lineage>
</organism>
<feature type="compositionally biased region" description="Acidic residues" evidence="2">
    <location>
        <begin position="241"/>
        <end position="254"/>
    </location>
</feature>
<name>A0ABQ4Z1H6_9ASTR</name>
<dbReference type="PANTHER" id="PTHR23308">
    <property type="entry name" value="NUCLEAR INHIBITOR OF PROTEIN PHOSPHATASE-1"/>
    <property type="match status" value="1"/>
</dbReference>
<keyword evidence="5" id="KW-1185">Reference proteome</keyword>
<dbReference type="InterPro" id="IPR050923">
    <property type="entry name" value="Cell_Proc_Reg/RNA_Proc"/>
</dbReference>
<reference evidence="4" key="2">
    <citation type="submission" date="2022-01" db="EMBL/GenBank/DDBJ databases">
        <authorList>
            <person name="Yamashiro T."/>
            <person name="Shiraishi A."/>
            <person name="Satake H."/>
            <person name="Nakayama K."/>
        </authorList>
    </citation>
    <scope>NUCLEOTIDE SEQUENCE</scope>
</reference>
<feature type="coiled-coil region" evidence="1">
    <location>
        <begin position="196"/>
        <end position="223"/>
    </location>
</feature>
<feature type="compositionally biased region" description="Polar residues" evidence="2">
    <location>
        <begin position="395"/>
        <end position="406"/>
    </location>
</feature>
<protein>
    <submittedName>
        <fullName evidence="4">Kanadaptin</fullName>
    </submittedName>
</protein>
<feature type="domain" description="FHA" evidence="3">
    <location>
        <begin position="4"/>
        <end position="47"/>
    </location>
</feature>
<proteinExistence type="predicted"/>
<dbReference type="Gene3D" id="2.60.200.20">
    <property type="match status" value="1"/>
</dbReference>
<dbReference type="InterPro" id="IPR008984">
    <property type="entry name" value="SMAD_FHA_dom_sf"/>
</dbReference>
<evidence type="ECO:0000259" key="3">
    <source>
        <dbReference type="Pfam" id="PF00498"/>
    </source>
</evidence>
<dbReference type="InterPro" id="IPR000253">
    <property type="entry name" value="FHA_dom"/>
</dbReference>
<evidence type="ECO:0000313" key="5">
    <source>
        <dbReference type="Proteomes" id="UP001151760"/>
    </source>
</evidence>
<evidence type="ECO:0000256" key="2">
    <source>
        <dbReference type="SAM" id="MobiDB-lite"/>
    </source>
</evidence>
<dbReference type="Pfam" id="PF00498">
    <property type="entry name" value="FHA"/>
    <property type="match status" value="1"/>
</dbReference>
<sequence length="582" mass="65054">MPVLQFNKSGGAFLYDLSSTHGTFVNKNQVKKKVYVELHVGDVLRFGHSTRLYIFQGPPDLMPPEKEVKSIRSVRMREERRDMEASLLRAKREAALVDGISWGMDEDAVEENEDDLDEITWQTFKGQLTEKQEKTREKVLKRLEKASTILYQVNLDMTVVFKVVKATISNMKKEIDAIRAKDISQGGLTQGQQTQIARNEQRMAQVAEELENLEETLNESIRESLGARVGRVHGKKKGANEDDEDEYMSDEDDFYDRTKKKPSKQKGADGQSVETADSLLDKKDAINKQIEEKKKLLADEKNRVIPEQDDAADTGDELDAFMSGLSSQLVQDKANSIQKELDGLQSELERVLYLLKIADPGGEASRKRESIAIEGKQNIPEPPVVKQPKKEESTSEAVVTSATESKPATVYTLTKPQWLGAVDKKETKKPQEAPVVEEEAYEFVDYKDRKEALAKKESTEMDVDLGLENAAPGLIIRKRKQVEETDKVKPGNLVSVESSSAGVDIAAEDAVALLLRHSRGVQAMDDEVMRSGEGDTRADKGKKGKKKAKKVLGPERPDYESWVPPQGQSGDGRTSLNDRLGY</sequence>
<evidence type="ECO:0000313" key="4">
    <source>
        <dbReference type="EMBL" id="GJS82748.1"/>
    </source>
</evidence>